<dbReference type="KEGG" id="vg:63911172"/>
<accession>A0A345KPW6</accession>
<name>A0A345KPW6_9CAUD</name>
<evidence type="ECO:0000313" key="2">
    <source>
        <dbReference type="EMBL" id="AXH45068.1"/>
    </source>
</evidence>
<proteinExistence type="predicted"/>
<protein>
    <submittedName>
        <fullName evidence="2">Uncharacterized protein</fullName>
    </submittedName>
</protein>
<dbReference type="GeneID" id="63911172"/>
<feature type="region of interest" description="Disordered" evidence="1">
    <location>
        <begin position="20"/>
        <end position="40"/>
    </location>
</feature>
<sequence>MNRAYTRPGTLHRYDKCQRCGVPKDQNRKDQKASPGKWPCLNGGSHKFTVWEPDTTTNQN</sequence>
<gene>
    <name evidence="2" type="primary">28</name>
    <name evidence="2" type="ORF">SEA_SERGEI_28</name>
</gene>
<dbReference type="Proteomes" id="UP000257969">
    <property type="component" value="Segment"/>
</dbReference>
<dbReference type="RefSeq" id="YP_010050442.1">
    <property type="nucleotide sequence ID" value="NC_054428.1"/>
</dbReference>
<keyword evidence="3" id="KW-1185">Reference proteome</keyword>
<reference evidence="2 3" key="1">
    <citation type="submission" date="2018-06" db="EMBL/GenBank/DDBJ databases">
        <authorList>
            <person name="Ball S.L."/>
            <person name="Garlena R.A."/>
            <person name="Russell D.A."/>
            <person name="Pope W.H."/>
            <person name="Jacobs-Sera D."/>
            <person name="Hatfull G.F."/>
        </authorList>
    </citation>
    <scope>NUCLEOTIDE SEQUENCE [LARGE SCALE GENOMIC DNA]</scope>
</reference>
<dbReference type="EMBL" id="MH450131">
    <property type="protein sequence ID" value="AXH45068.1"/>
    <property type="molecule type" value="Genomic_DNA"/>
</dbReference>
<evidence type="ECO:0000256" key="1">
    <source>
        <dbReference type="SAM" id="MobiDB-lite"/>
    </source>
</evidence>
<evidence type="ECO:0000313" key="3">
    <source>
        <dbReference type="Proteomes" id="UP000257969"/>
    </source>
</evidence>
<organism evidence="2 3">
    <name type="scientific">Arthrobacter phage Sergei</name>
    <dbReference type="NCBI Taxonomy" id="2250416"/>
    <lineage>
        <taxon>Viruses</taxon>
        <taxon>Duplodnaviria</taxon>
        <taxon>Heunggongvirae</taxon>
        <taxon>Uroviricota</taxon>
        <taxon>Caudoviricetes</taxon>
        <taxon>Korravirus</taxon>
        <taxon>Korravirus sergei</taxon>
    </lineage>
</organism>